<feature type="region of interest" description="Disordered" evidence="10">
    <location>
        <begin position="40"/>
        <end position="76"/>
    </location>
</feature>
<keyword evidence="3 9" id="KW-1003">Cell membrane</keyword>
<dbReference type="Pfam" id="PF02416">
    <property type="entry name" value="TatA_B_E"/>
    <property type="match status" value="1"/>
</dbReference>
<comment type="similarity">
    <text evidence="9">Belongs to the TatA/E family.</text>
</comment>
<protein>
    <recommendedName>
        <fullName evidence="9">Sec-independent protein translocase protein TatA</fullName>
    </recommendedName>
</protein>
<keyword evidence="6 9" id="KW-1133">Transmembrane helix</keyword>
<evidence type="ECO:0000313" key="12">
    <source>
        <dbReference type="Proteomes" id="UP001595904"/>
    </source>
</evidence>
<dbReference type="Gene3D" id="1.20.5.3310">
    <property type="match status" value="1"/>
</dbReference>
<evidence type="ECO:0000313" key="11">
    <source>
        <dbReference type="EMBL" id="MFC4310235.1"/>
    </source>
</evidence>
<evidence type="ECO:0000256" key="5">
    <source>
        <dbReference type="ARBA" id="ARBA00022927"/>
    </source>
</evidence>
<evidence type="ECO:0000256" key="9">
    <source>
        <dbReference type="HAMAP-Rule" id="MF_00236"/>
    </source>
</evidence>
<dbReference type="Proteomes" id="UP001595904">
    <property type="component" value="Unassembled WGS sequence"/>
</dbReference>
<gene>
    <name evidence="9 11" type="primary">tatA</name>
    <name evidence="11" type="ORF">ACFPN2_14175</name>
</gene>
<comment type="caution">
    <text evidence="11">The sequence shown here is derived from an EMBL/GenBank/DDBJ whole genome shotgun (WGS) entry which is preliminary data.</text>
</comment>
<evidence type="ECO:0000256" key="4">
    <source>
        <dbReference type="ARBA" id="ARBA00022692"/>
    </source>
</evidence>
<evidence type="ECO:0000256" key="10">
    <source>
        <dbReference type="SAM" id="MobiDB-lite"/>
    </source>
</evidence>
<dbReference type="InterPro" id="IPR006312">
    <property type="entry name" value="TatA/E"/>
</dbReference>
<evidence type="ECO:0000256" key="1">
    <source>
        <dbReference type="ARBA" id="ARBA00004162"/>
    </source>
</evidence>
<keyword evidence="4 9" id="KW-0812">Transmembrane</keyword>
<name>A0ABV8ST06_9GAMM</name>
<keyword evidence="5 9" id="KW-0653">Protein transport</keyword>
<dbReference type="EMBL" id="JBHSDU010000003">
    <property type="protein sequence ID" value="MFC4310235.1"/>
    <property type="molecule type" value="Genomic_DNA"/>
</dbReference>
<evidence type="ECO:0000256" key="2">
    <source>
        <dbReference type="ARBA" id="ARBA00022448"/>
    </source>
</evidence>
<comment type="subcellular location">
    <subcellularLocation>
        <location evidence="1 9">Cell membrane</location>
        <topology evidence="1 9">Single-pass membrane protein</topology>
    </subcellularLocation>
</comment>
<proteinExistence type="inferred from homology"/>
<keyword evidence="12" id="KW-1185">Reference proteome</keyword>
<dbReference type="NCBIfam" id="TIGR01411">
    <property type="entry name" value="tatAE"/>
    <property type="match status" value="1"/>
</dbReference>
<accession>A0ABV8ST06</accession>
<keyword evidence="7 9" id="KW-0811">Translocation</keyword>
<keyword evidence="8 9" id="KW-0472">Membrane</keyword>
<evidence type="ECO:0000256" key="8">
    <source>
        <dbReference type="ARBA" id="ARBA00023136"/>
    </source>
</evidence>
<sequence length="76" mass="8139">MGIGFKELLIILAIALLIFGAKRLKTIGSDLGGAVKGFKKAMEDEDDKETQQLNAPQQKDADFNSTPKTGSKSSNV</sequence>
<keyword evidence="2 9" id="KW-0813">Transport</keyword>
<comment type="subunit">
    <text evidence="9">The Tat system comprises two distinct complexes: a TatABC complex, containing multiple copies of TatA, TatB and TatC subunits, and a separate TatA complex, containing only TatA subunits. Substrates initially bind to the TatABC complex, which probably triggers association of the separate TatA complex to form the active translocon.</text>
</comment>
<comment type="function">
    <text evidence="9">Part of the twin-arginine translocation (Tat) system that transports large folded proteins containing a characteristic twin-arginine motif in their signal peptide across membranes. TatA could form the protein-conducting channel of the Tat system.</text>
</comment>
<dbReference type="RefSeq" id="WP_380597564.1">
    <property type="nucleotide sequence ID" value="NZ_JBHSDU010000003.1"/>
</dbReference>
<reference evidence="12" key="1">
    <citation type="journal article" date="2019" name="Int. J. Syst. Evol. Microbiol.">
        <title>The Global Catalogue of Microorganisms (GCM) 10K type strain sequencing project: providing services to taxonomists for standard genome sequencing and annotation.</title>
        <authorList>
            <consortium name="The Broad Institute Genomics Platform"/>
            <consortium name="The Broad Institute Genome Sequencing Center for Infectious Disease"/>
            <person name="Wu L."/>
            <person name="Ma J."/>
        </authorList>
    </citation>
    <scope>NUCLEOTIDE SEQUENCE [LARGE SCALE GENOMIC DNA]</scope>
    <source>
        <strain evidence="12">CGMCC 1.10759</strain>
    </source>
</reference>
<dbReference type="PANTHER" id="PTHR42982">
    <property type="entry name" value="SEC-INDEPENDENT PROTEIN TRANSLOCASE PROTEIN TATA"/>
    <property type="match status" value="1"/>
</dbReference>
<evidence type="ECO:0000256" key="3">
    <source>
        <dbReference type="ARBA" id="ARBA00022475"/>
    </source>
</evidence>
<dbReference type="InterPro" id="IPR003369">
    <property type="entry name" value="TatA/B/E"/>
</dbReference>
<dbReference type="PANTHER" id="PTHR42982:SF1">
    <property type="entry name" value="SEC-INDEPENDENT PROTEIN TRANSLOCASE PROTEIN TATA"/>
    <property type="match status" value="1"/>
</dbReference>
<feature type="compositionally biased region" description="Polar residues" evidence="10">
    <location>
        <begin position="51"/>
        <end position="76"/>
    </location>
</feature>
<dbReference type="HAMAP" id="MF_00236">
    <property type="entry name" value="TatA_E"/>
    <property type="match status" value="1"/>
</dbReference>
<organism evidence="11 12">
    <name type="scientific">Steroidobacter flavus</name>
    <dbReference type="NCBI Taxonomy" id="1842136"/>
    <lineage>
        <taxon>Bacteria</taxon>
        <taxon>Pseudomonadati</taxon>
        <taxon>Pseudomonadota</taxon>
        <taxon>Gammaproteobacteria</taxon>
        <taxon>Steroidobacterales</taxon>
        <taxon>Steroidobacteraceae</taxon>
        <taxon>Steroidobacter</taxon>
    </lineage>
</organism>
<evidence type="ECO:0000256" key="7">
    <source>
        <dbReference type="ARBA" id="ARBA00023010"/>
    </source>
</evidence>
<evidence type="ECO:0000256" key="6">
    <source>
        <dbReference type="ARBA" id="ARBA00022989"/>
    </source>
</evidence>